<dbReference type="OMA" id="DEICYTP"/>
<protein>
    <submittedName>
        <fullName evidence="3">Uncharacterized protein</fullName>
    </submittedName>
</protein>
<dbReference type="HOGENOM" id="CLU_017366_3_0_1"/>
<dbReference type="KEGG" id="tbl:TBLA_0B05110"/>
<dbReference type="EMBL" id="HE806317">
    <property type="protein sequence ID" value="CCH59344.1"/>
    <property type="molecule type" value="Genomic_DNA"/>
</dbReference>
<dbReference type="RefSeq" id="XP_004178863.1">
    <property type="nucleotide sequence ID" value="XM_004178815.1"/>
</dbReference>
<name>I2GYZ2_HENB6</name>
<proteinExistence type="predicted"/>
<reference evidence="3 4" key="1">
    <citation type="journal article" date="2011" name="Proc. Natl. Acad. Sci. U.S.A.">
        <title>Evolutionary erosion of yeast sex chromosomes by mating-type switching accidents.</title>
        <authorList>
            <person name="Gordon J.L."/>
            <person name="Armisen D."/>
            <person name="Proux-Wera E."/>
            <person name="Oheigeartaigh S.S."/>
            <person name="Byrne K.P."/>
            <person name="Wolfe K.H."/>
        </authorList>
    </citation>
    <scope>NUCLEOTIDE SEQUENCE [LARGE SCALE GENOMIC DNA]</scope>
    <source>
        <strain evidence="4">ATCC 34711 / CBS 6284 / DSM 70876 / NBRC 10599 / NRRL Y-10934 / UCD 77-7</strain>
    </source>
</reference>
<dbReference type="Proteomes" id="UP000002866">
    <property type="component" value="Chromosome 2"/>
</dbReference>
<accession>I2GYZ2</accession>
<dbReference type="InterPro" id="IPR038921">
    <property type="entry name" value="YOR389W-like"/>
</dbReference>
<dbReference type="FunCoup" id="I2GYZ2">
    <property type="interactions" value="36"/>
</dbReference>
<feature type="transmembrane region" description="Helical" evidence="2">
    <location>
        <begin position="7"/>
        <end position="26"/>
    </location>
</feature>
<evidence type="ECO:0000313" key="3">
    <source>
        <dbReference type="EMBL" id="CCH59344.1"/>
    </source>
</evidence>
<dbReference type="PANTHER" id="PTHR35204:SF1">
    <property type="entry name" value="ENTEROTOXIN"/>
    <property type="match status" value="1"/>
</dbReference>
<evidence type="ECO:0000256" key="1">
    <source>
        <dbReference type="SAM" id="MobiDB-lite"/>
    </source>
</evidence>
<feature type="region of interest" description="Disordered" evidence="1">
    <location>
        <begin position="139"/>
        <end position="161"/>
    </location>
</feature>
<dbReference type="GeneID" id="14494458"/>
<dbReference type="PANTHER" id="PTHR35204">
    <property type="entry name" value="YALI0A21131P"/>
    <property type="match status" value="1"/>
</dbReference>
<sequence length="642" mass="73491">MSNSSQLRSIVIISICAMCIILYQSMELASNSNIPIITNHFINTDGQTITLSNYESLLRPIDLDNSTAIFNSIVDALRQSCSDMHPVGLSFFPAVIPQGTLMFRAGTKEIPKSFEWLAMDPEFSYSFASHGKKYGRKNLERFPFPRKPKSEDNSNDTSEDAEYYSKYDSKKYDNEYNSKVHDDKYEKTDRNARRHLLTFRATRDMNKFIYLDGASAAKTLTGEMDSQLLLSEVAKFKLDIPDEGDVDSHTAERVYAENICKWGKPFGLDGLIRVEIGFEIILCDFFQDNIELVSNLDLVDSATLLGLPDPTEITKENGWPLNEKGTALLEDQLTEEQKMILEREDRWQSILEQYNAARSLDWIRAGQIHDSGEPRIKLDYRHMVTGINRTTMSPNPYSRRLLNGTLNWEQQLDIAAELESSLLIGYNFRSSNDWQTQFNAVIDKFAPFLKTLEKVITNDTLTNNEKALYTTRYTLNFINRFTLSSGAPNNKELAIYEYSQPLLPLSTDPDFLIWSSLVRVVREIIDVIYETHETLLPLVKDHLNDNQLTNTDDKIDTISSRIQTLIKTLNWTVLNYTCEKVCGWDEICYTPSWGPSPFGFGPSPNQKRFGTHFDEELQRQVIDSELQCVNINDLLSRSSSHP</sequence>
<evidence type="ECO:0000313" key="4">
    <source>
        <dbReference type="Proteomes" id="UP000002866"/>
    </source>
</evidence>
<dbReference type="InParanoid" id="I2GYZ2"/>
<dbReference type="eggNOG" id="ENOG502QRJE">
    <property type="taxonomic scope" value="Eukaryota"/>
</dbReference>
<evidence type="ECO:0000256" key="2">
    <source>
        <dbReference type="SAM" id="Phobius"/>
    </source>
</evidence>
<organism evidence="3 4">
    <name type="scientific">Henningerozyma blattae (strain ATCC 34711 / CBS 6284 / DSM 70876 / NBRC 10599 / NRRL Y-10934 / UCD 77-7)</name>
    <name type="common">Yeast</name>
    <name type="synonym">Tetrapisispora blattae</name>
    <dbReference type="NCBI Taxonomy" id="1071380"/>
    <lineage>
        <taxon>Eukaryota</taxon>
        <taxon>Fungi</taxon>
        <taxon>Dikarya</taxon>
        <taxon>Ascomycota</taxon>
        <taxon>Saccharomycotina</taxon>
        <taxon>Saccharomycetes</taxon>
        <taxon>Saccharomycetales</taxon>
        <taxon>Saccharomycetaceae</taxon>
        <taxon>Henningerozyma</taxon>
    </lineage>
</organism>
<gene>
    <name evidence="3" type="primary">TBLA0B05110</name>
    <name evidence="3" type="ORF">TBLA_0B05110</name>
</gene>
<keyword evidence="4" id="KW-1185">Reference proteome</keyword>
<keyword evidence="2" id="KW-1133">Transmembrane helix</keyword>
<keyword evidence="2" id="KW-0812">Transmembrane</keyword>
<keyword evidence="2" id="KW-0472">Membrane</keyword>
<dbReference type="AlphaFoldDB" id="I2GYZ2"/>
<dbReference type="OrthoDB" id="10261782at2759"/>